<name>A0ABQ4FLY8_9ACTN</name>
<accession>A0ABQ4FLY8</accession>
<evidence type="ECO:0000256" key="1">
    <source>
        <dbReference type="ARBA" id="ARBA00022729"/>
    </source>
</evidence>
<dbReference type="Pfam" id="PF13517">
    <property type="entry name" value="FG-GAP_3"/>
    <property type="match status" value="1"/>
</dbReference>
<dbReference type="InterPro" id="IPR013517">
    <property type="entry name" value="FG-GAP"/>
</dbReference>
<evidence type="ECO:0000313" key="4">
    <source>
        <dbReference type="Proteomes" id="UP000651728"/>
    </source>
</evidence>
<keyword evidence="1" id="KW-0732">Signal</keyword>
<dbReference type="RefSeq" id="WP_204288507.1">
    <property type="nucleotide sequence ID" value="NZ_BAABEJ010000004.1"/>
</dbReference>
<evidence type="ECO:0000313" key="3">
    <source>
        <dbReference type="EMBL" id="GIH35815.1"/>
    </source>
</evidence>
<keyword evidence="4" id="KW-1185">Reference proteome</keyword>
<proteinExistence type="predicted"/>
<dbReference type="InterPro" id="IPR027039">
    <property type="entry name" value="Crtac1"/>
</dbReference>
<comment type="caution">
    <text evidence="3">The sequence shown here is derived from an EMBL/GenBank/DDBJ whole genome shotgun (WGS) entry which is preliminary data.</text>
</comment>
<sequence length="678" mass="71965">MTGTLSRLRGQLPGIVALAVMVVGFLVVRPPVPSAAETASVAQRYAFAPMSIGMPSGYPEQTIRKVNKDYADIDAWISSVGAGIAMNDLDGDGLANDLCVTDPRIDQVVVTPVPGARSGRYAPFALDPRPLPMNHAMAPMGCVPGDFNEDGRMDLLVYMWGRTPIVYLAKAGAQTGADAKSGADAKTDADALTAQAYVPVELVPGSGTGTYTGPQWNSNTAVVDDFDGDGHDDIYIGNYFPDGPVLDDTVSGGVSMNRSLSNAMNGGADFVLRWTGATGGSRPSVSFQCVENVLPEDVSKGWVLAAGANDLDGDMRPELYLAQDHGRDALLHNQSTPGKIQFTPVSGVRTPMTPKSKRIGADSFKGMGVDFGDLNGDGVYDMFVSNITTSYGVQESNFQYMSTARDTSAVRADLAGGTAPWEDRSAEMGTAWSGWGWDVKMADFDNSGRLAIVQADGFVKGQTDRWPQLQELAAANDLVVEHPWLWPNVRANDDIAGHQTLNFFARRDDGGGYANVAGDLGLAVPTPTRGIATGDADGDGRLDFAVARQWGEPVFYHNQSPSTGSFLGLRLTRDPAPGAAGYAQGTPDGPGTPAVGTQVTVTTPDGRRLVSRVDGGSGHSGKRSSEVHVGLGQNVSEPVQVRLCWRDGTGEIREQELWLRPGWHSLRLGTQAKERQAA</sequence>
<evidence type="ECO:0000259" key="2">
    <source>
        <dbReference type="Pfam" id="PF07593"/>
    </source>
</evidence>
<reference evidence="3 4" key="1">
    <citation type="submission" date="2021-01" db="EMBL/GenBank/DDBJ databases">
        <title>Whole genome shotgun sequence of Microbispora amethystogenes NBRC 101907.</title>
        <authorList>
            <person name="Komaki H."/>
            <person name="Tamura T."/>
        </authorList>
    </citation>
    <scope>NUCLEOTIDE SEQUENCE [LARGE SCALE GENOMIC DNA]</scope>
    <source>
        <strain evidence="3 4">NBRC 101907</strain>
    </source>
</reference>
<protein>
    <submittedName>
        <fullName evidence="3">RNA-binding protein</fullName>
    </submittedName>
</protein>
<dbReference type="EMBL" id="BOOB01000050">
    <property type="protein sequence ID" value="GIH35815.1"/>
    <property type="molecule type" value="Genomic_DNA"/>
</dbReference>
<organism evidence="3 4">
    <name type="scientific">Microbispora amethystogenes</name>
    <dbReference type="NCBI Taxonomy" id="1427754"/>
    <lineage>
        <taxon>Bacteria</taxon>
        <taxon>Bacillati</taxon>
        <taxon>Actinomycetota</taxon>
        <taxon>Actinomycetes</taxon>
        <taxon>Streptosporangiales</taxon>
        <taxon>Streptosporangiaceae</taxon>
        <taxon>Microbispora</taxon>
    </lineage>
</organism>
<feature type="domain" description="ASPIC/UnbV" evidence="2">
    <location>
        <begin position="594"/>
        <end position="651"/>
    </location>
</feature>
<dbReference type="Proteomes" id="UP000651728">
    <property type="component" value="Unassembled WGS sequence"/>
</dbReference>
<dbReference type="SUPFAM" id="SSF69318">
    <property type="entry name" value="Integrin alpha N-terminal domain"/>
    <property type="match status" value="1"/>
</dbReference>
<dbReference type="Gene3D" id="2.130.10.130">
    <property type="entry name" value="Integrin alpha, N-terminal"/>
    <property type="match status" value="1"/>
</dbReference>
<dbReference type="InterPro" id="IPR028994">
    <property type="entry name" value="Integrin_alpha_N"/>
</dbReference>
<dbReference type="PANTHER" id="PTHR16026:SF0">
    <property type="entry name" value="CARTILAGE ACIDIC PROTEIN 1"/>
    <property type="match status" value="1"/>
</dbReference>
<gene>
    <name evidence="3" type="ORF">Mam01_59790</name>
</gene>
<dbReference type="PANTHER" id="PTHR16026">
    <property type="entry name" value="CARTILAGE ACIDIC PROTEIN 1"/>
    <property type="match status" value="1"/>
</dbReference>
<dbReference type="InterPro" id="IPR011519">
    <property type="entry name" value="UnbV_ASPIC"/>
</dbReference>
<dbReference type="Pfam" id="PF07593">
    <property type="entry name" value="UnbV_ASPIC"/>
    <property type="match status" value="1"/>
</dbReference>